<dbReference type="PANTHER" id="PTHR32382:SF87">
    <property type="entry name" value="FASCICLIN-LIKE ARABINOGALACTAN PROTEIN 14"/>
    <property type="match status" value="1"/>
</dbReference>
<evidence type="ECO:0000256" key="4">
    <source>
        <dbReference type="ARBA" id="ARBA00022622"/>
    </source>
</evidence>
<reference evidence="14" key="2">
    <citation type="journal article" date="2022" name="Hortic Res">
        <title>The genome of Dioscorea zingiberensis sheds light on the biosynthesis, origin and evolution of the medicinally important diosgenin saponins.</title>
        <authorList>
            <person name="Li Y."/>
            <person name="Tan C."/>
            <person name="Li Z."/>
            <person name="Guo J."/>
            <person name="Li S."/>
            <person name="Chen X."/>
            <person name="Wang C."/>
            <person name="Dai X."/>
            <person name="Yang H."/>
            <person name="Song W."/>
            <person name="Hou L."/>
            <person name="Xu J."/>
            <person name="Tong Z."/>
            <person name="Xu A."/>
            <person name="Yuan X."/>
            <person name="Wang W."/>
            <person name="Yang Q."/>
            <person name="Chen L."/>
            <person name="Sun Z."/>
            <person name="Wang K."/>
            <person name="Pan B."/>
            <person name="Chen J."/>
            <person name="Bao Y."/>
            <person name="Liu F."/>
            <person name="Qi X."/>
            <person name="Gang D.R."/>
            <person name="Wen J."/>
            <person name="Li J."/>
        </authorList>
    </citation>
    <scope>NUCLEOTIDE SEQUENCE</scope>
    <source>
        <strain evidence="14">Dzin_1.0</strain>
    </source>
</reference>
<feature type="domain" description="FAS1" evidence="13">
    <location>
        <begin position="26"/>
        <end position="157"/>
    </location>
</feature>
<keyword evidence="5 12" id="KW-0732">Signal</keyword>
<dbReference type="GO" id="GO:0098552">
    <property type="term" value="C:side of membrane"/>
    <property type="evidence" value="ECO:0007669"/>
    <property type="project" value="UniProtKB-KW"/>
</dbReference>
<dbReference type="EMBL" id="JAGGNH010000001">
    <property type="protein sequence ID" value="KAJ0985077.1"/>
    <property type="molecule type" value="Genomic_DNA"/>
</dbReference>
<evidence type="ECO:0000256" key="3">
    <source>
        <dbReference type="ARBA" id="ARBA00022475"/>
    </source>
</evidence>
<dbReference type="InterPro" id="IPR033254">
    <property type="entry name" value="Plant_FLA"/>
</dbReference>
<keyword evidence="7" id="KW-0472">Membrane</keyword>
<comment type="similarity">
    <text evidence="2">Belongs to the fasciclin-like AGP family.</text>
</comment>
<dbReference type="PANTHER" id="PTHR32382">
    <property type="entry name" value="FASCICLIN-LIKE ARABINOGALACTAN PROTEIN"/>
    <property type="match status" value="1"/>
</dbReference>
<evidence type="ECO:0000256" key="6">
    <source>
        <dbReference type="ARBA" id="ARBA00022974"/>
    </source>
</evidence>
<keyword evidence="3" id="KW-1003">Cell membrane</keyword>
<dbReference type="InterPro" id="IPR036378">
    <property type="entry name" value="FAS1_dom_sf"/>
</dbReference>
<feature type="compositionally biased region" description="Low complexity" evidence="11">
    <location>
        <begin position="216"/>
        <end position="331"/>
    </location>
</feature>
<sequence>MTTKNILSLLLVLLLSAAVSSASGAAFNVTQILSKYPDFSSFNDFLSVTGLADEINSRQTITVLVVDNSGIDAVAGRPVDIVKRILSVHVILDYFDSAKLEKLSGKTALLTTLFQSSGVASNKAGFLNVTDMDDNMVSFGSAVAGSGIGANLVKEVFTKPYDLSILQVSDIIVPPGIENLQPGSQTGTPPAAASPPPTTNAPPPTTTTTTAPPPKTGTTTTAAAPAPKSSTTTTPAAPAPKSGSTTTSTPTTAPSKSSSPAAAPTKETTASPPSKTAPAPTKPAAAPTTTSTTTSPSASPSSDNAVAPTAETPSTTTAPSTSTEAPTSEAPQASSPTSSIADGPASDAAAPVPSDSGSRRLVAGATAATLAMVVIISTF</sequence>
<feature type="signal peptide" evidence="12">
    <location>
        <begin position="1"/>
        <end position="24"/>
    </location>
</feature>
<dbReference type="AlphaFoldDB" id="A0A9D5D650"/>
<gene>
    <name evidence="14" type="ORF">J5N97_003433</name>
</gene>
<evidence type="ECO:0000256" key="1">
    <source>
        <dbReference type="ARBA" id="ARBA00004609"/>
    </source>
</evidence>
<feature type="compositionally biased region" description="Low complexity" evidence="11">
    <location>
        <begin position="338"/>
        <end position="356"/>
    </location>
</feature>
<dbReference type="FunFam" id="2.30.180.10:FF:000015">
    <property type="entry name" value="Fasciclin-like arabinogalactan protein 3"/>
    <property type="match status" value="1"/>
</dbReference>
<keyword evidence="4" id="KW-0336">GPI-anchor</keyword>
<feature type="region of interest" description="Disordered" evidence="11">
    <location>
        <begin position="177"/>
        <end position="359"/>
    </location>
</feature>
<evidence type="ECO:0000256" key="2">
    <source>
        <dbReference type="ARBA" id="ARBA00007843"/>
    </source>
</evidence>
<dbReference type="OrthoDB" id="694090at2759"/>
<evidence type="ECO:0000256" key="11">
    <source>
        <dbReference type="SAM" id="MobiDB-lite"/>
    </source>
</evidence>
<feature type="compositionally biased region" description="Pro residues" evidence="11">
    <location>
        <begin position="192"/>
        <end position="215"/>
    </location>
</feature>
<dbReference type="PROSITE" id="PS50213">
    <property type="entry name" value="FAS1"/>
    <property type="match status" value="1"/>
</dbReference>
<keyword evidence="6" id="KW-0654">Proteoglycan</keyword>
<evidence type="ECO:0000256" key="9">
    <source>
        <dbReference type="ARBA" id="ARBA00023288"/>
    </source>
</evidence>
<dbReference type="GO" id="GO:0005886">
    <property type="term" value="C:plasma membrane"/>
    <property type="evidence" value="ECO:0007669"/>
    <property type="project" value="UniProtKB-SubCell"/>
</dbReference>
<dbReference type="InterPro" id="IPR000782">
    <property type="entry name" value="FAS1_domain"/>
</dbReference>
<protein>
    <recommendedName>
        <fullName evidence="13">FAS1 domain-containing protein</fullName>
    </recommendedName>
</protein>
<keyword evidence="15" id="KW-1185">Reference proteome</keyword>
<evidence type="ECO:0000256" key="8">
    <source>
        <dbReference type="ARBA" id="ARBA00023180"/>
    </source>
</evidence>
<keyword evidence="8" id="KW-0325">Glycoprotein</keyword>
<proteinExistence type="inferred from homology"/>
<feature type="chain" id="PRO_5039592956" description="FAS1 domain-containing protein" evidence="12">
    <location>
        <begin position="25"/>
        <end position="379"/>
    </location>
</feature>
<dbReference type="Gene3D" id="2.30.180.10">
    <property type="entry name" value="FAS1 domain"/>
    <property type="match status" value="1"/>
</dbReference>
<reference evidence="14" key="1">
    <citation type="submission" date="2021-03" db="EMBL/GenBank/DDBJ databases">
        <authorList>
            <person name="Li Z."/>
            <person name="Yang C."/>
        </authorList>
    </citation>
    <scope>NUCLEOTIDE SEQUENCE</scope>
    <source>
        <strain evidence="14">Dzin_1.0</strain>
        <tissue evidence="14">Leaf</tissue>
    </source>
</reference>
<accession>A0A9D5D650</accession>
<evidence type="ECO:0000313" key="15">
    <source>
        <dbReference type="Proteomes" id="UP001085076"/>
    </source>
</evidence>
<comment type="subcellular location">
    <subcellularLocation>
        <location evidence="1">Cell membrane</location>
        <topology evidence="1">Lipid-anchor</topology>
        <topology evidence="1">GPI-anchor</topology>
    </subcellularLocation>
</comment>
<comment type="caution">
    <text evidence="14">The sequence shown here is derived from an EMBL/GenBank/DDBJ whole genome shotgun (WGS) entry which is preliminary data.</text>
</comment>
<evidence type="ECO:0000256" key="12">
    <source>
        <dbReference type="SAM" id="SignalP"/>
    </source>
</evidence>
<dbReference type="Proteomes" id="UP001085076">
    <property type="component" value="Miscellaneous, Linkage group lg01"/>
</dbReference>
<organism evidence="14 15">
    <name type="scientific">Dioscorea zingiberensis</name>
    <dbReference type="NCBI Taxonomy" id="325984"/>
    <lineage>
        <taxon>Eukaryota</taxon>
        <taxon>Viridiplantae</taxon>
        <taxon>Streptophyta</taxon>
        <taxon>Embryophyta</taxon>
        <taxon>Tracheophyta</taxon>
        <taxon>Spermatophyta</taxon>
        <taxon>Magnoliopsida</taxon>
        <taxon>Liliopsida</taxon>
        <taxon>Dioscoreales</taxon>
        <taxon>Dioscoreaceae</taxon>
        <taxon>Dioscorea</taxon>
    </lineage>
</organism>
<keyword evidence="9" id="KW-0449">Lipoprotein</keyword>
<dbReference type="SUPFAM" id="SSF82153">
    <property type="entry name" value="FAS1 domain"/>
    <property type="match status" value="1"/>
</dbReference>
<name>A0A9D5D650_9LILI</name>
<comment type="function">
    <text evidence="10">May be a cell surface adhesion protein.</text>
</comment>
<evidence type="ECO:0000256" key="5">
    <source>
        <dbReference type="ARBA" id="ARBA00022729"/>
    </source>
</evidence>
<evidence type="ECO:0000256" key="10">
    <source>
        <dbReference type="ARBA" id="ARBA00024686"/>
    </source>
</evidence>
<evidence type="ECO:0000259" key="13">
    <source>
        <dbReference type="PROSITE" id="PS50213"/>
    </source>
</evidence>
<evidence type="ECO:0000313" key="14">
    <source>
        <dbReference type="EMBL" id="KAJ0985077.1"/>
    </source>
</evidence>
<evidence type="ECO:0000256" key="7">
    <source>
        <dbReference type="ARBA" id="ARBA00023136"/>
    </source>
</evidence>